<gene>
    <name evidence="2" type="ORF">X474_16840</name>
</gene>
<dbReference type="InParanoid" id="A0A0D2J3W8"/>
<feature type="region of interest" description="Disordered" evidence="1">
    <location>
        <begin position="20"/>
        <end position="39"/>
    </location>
</feature>
<dbReference type="STRING" id="1429043.X474_16840"/>
<dbReference type="EMBL" id="AZAC01000022">
    <property type="protein sequence ID" value="KIX12874.1"/>
    <property type="molecule type" value="Genomic_DNA"/>
</dbReference>
<protein>
    <submittedName>
        <fullName evidence="2">Uncharacterized protein</fullName>
    </submittedName>
</protein>
<feature type="compositionally biased region" description="Basic and acidic residues" evidence="1">
    <location>
        <begin position="24"/>
        <end position="39"/>
    </location>
</feature>
<comment type="caution">
    <text evidence="2">The sequence shown here is derived from an EMBL/GenBank/DDBJ whole genome shotgun (WGS) entry which is preliminary data.</text>
</comment>
<dbReference type="Proteomes" id="UP000032233">
    <property type="component" value="Unassembled WGS sequence"/>
</dbReference>
<name>A0A0D2J3W8_9BACT</name>
<evidence type="ECO:0000256" key="1">
    <source>
        <dbReference type="SAM" id="MobiDB-lite"/>
    </source>
</evidence>
<reference evidence="2 3" key="1">
    <citation type="submission" date="2013-11" db="EMBL/GenBank/DDBJ databases">
        <title>Metagenomic analysis of a methanogenic consortium involved in long chain n-alkane degradation.</title>
        <authorList>
            <person name="Davidova I.A."/>
            <person name="Callaghan A.V."/>
            <person name="Wawrik B."/>
            <person name="Pruitt S."/>
            <person name="Marks C."/>
            <person name="Duncan K.E."/>
            <person name="Suflita J.M."/>
        </authorList>
    </citation>
    <scope>NUCLEOTIDE SEQUENCE [LARGE SCALE GENOMIC DNA]</scope>
    <source>
        <strain evidence="2 3">SPR</strain>
    </source>
</reference>
<evidence type="ECO:0000313" key="2">
    <source>
        <dbReference type="EMBL" id="KIX12874.1"/>
    </source>
</evidence>
<dbReference type="AlphaFoldDB" id="A0A0D2J3W8"/>
<accession>A0A0D2J3W8</accession>
<organism evidence="2 3">
    <name type="scientific">Dethiosulfatarculus sandiegensis</name>
    <dbReference type="NCBI Taxonomy" id="1429043"/>
    <lineage>
        <taxon>Bacteria</taxon>
        <taxon>Pseudomonadati</taxon>
        <taxon>Thermodesulfobacteriota</taxon>
        <taxon>Desulfarculia</taxon>
        <taxon>Desulfarculales</taxon>
        <taxon>Desulfarculaceae</taxon>
        <taxon>Dethiosulfatarculus</taxon>
    </lineage>
</organism>
<keyword evidence="3" id="KW-1185">Reference proteome</keyword>
<sequence>MLGTANRSWLEHEALTRTQLLESGPEKLPKRHDMTVWDK</sequence>
<evidence type="ECO:0000313" key="3">
    <source>
        <dbReference type="Proteomes" id="UP000032233"/>
    </source>
</evidence>
<proteinExistence type="predicted"/>